<sequence>MAITEYHQQAVDLSSPINHEWCTYYLNSGLTIYYDALKKASKQCDNVPDTTTKWLSLVESTLFELQELAHMEKAYMQKSKTMNNLVELVYSSAPSME</sequence>
<dbReference type="AlphaFoldDB" id="A0A8I0T5E3"/>
<dbReference type="EMBL" id="AQHF01000026">
    <property type="protein sequence ID" value="MBE0347148.1"/>
    <property type="molecule type" value="Genomic_DNA"/>
</dbReference>
<dbReference type="Proteomes" id="UP000660708">
    <property type="component" value="Unassembled WGS sequence"/>
</dbReference>
<reference evidence="1 2" key="1">
    <citation type="submission" date="2015-06" db="EMBL/GenBank/DDBJ databases">
        <title>Genome sequence of Pseudoalteromonas peptidolytica.</title>
        <authorList>
            <person name="Xie B.-B."/>
            <person name="Rong J.-C."/>
            <person name="Qin Q.-L."/>
            <person name="Zhang Y.-Z."/>
        </authorList>
    </citation>
    <scope>NUCLEOTIDE SEQUENCE [LARGE SCALE GENOMIC DNA]</scope>
    <source>
        <strain evidence="1 2">F12-50-A1</strain>
    </source>
</reference>
<proteinExistence type="predicted"/>
<evidence type="ECO:0000313" key="2">
    <source>
        <dbReference type="Proteomes" id="UP000660708"/>
    </source>
</evidence>
<organism evidence="1 2">
    <name type="scientific">Pseudoalteromonas peptidolytica F12-50-A1</name>
    <dbReference type="NCBI Taxonomy" id="1315280"/>
    <lineage>
        <taxon>Bacteria</taxon>
        <taxon>Pseudomonadati</taxon>
        <taxon>Pseudomonadota</taxon>
        <taxon>Gammaproteobacteria</taxon>
        <taxon>Alteromonadales</taxon>
        <taxon>Pseudoalteromonadaceae</taxon>
        <taxon>Pseudoalteromonas</taxon>
    </lineage>
</organism>
<comment type="caution">
    <text evidence="1">The sequence shown here is derived from an EMBL/GenBank/DDBJ whole genome shotgun (WGS) entry which is preliminary data.</text>
</comment>
<gene>
    <name evidence="1" type="ORF">PPEP_a1549</name>
</gene>
<accession>A0A8I0T5E3</accession>
<protein>
    <submittedName>
        <fullName evidence="1">Uncharacterized protein</fullName>
    </submittedName>
</protein>
<name>A0A8I0T5E3_9GAMM</name>
<keyword evidence="2" id="KW-1185">Reference proteome</keyword>
<evidence type="ECO:0000313" key="1">
    <source>
        <dbReference type="EMBL" id="MBE0347148.1"/>
    </source>
</evidence>